<reference evidence="3 4" key="1">
    <citation type="submission" date="2016-10" db="EMBL/GenBank/DDBJ databases">
        <authorList>
            <person name="Varghese N."/>
            <person name="Submissions S."/>
        </authorList>
    </citation>
    <scope>NUCLEOTIDE SEQUENCE [LARGE SCALE GENOMIC DNA]</scope>
    <source>
        <strain evidence="3 4">CIP 109853</strain>
    </source>
</reference>
<sequence>MLILSTYLGLFLSALAAASLLPLQSEALLVALLLAGQQPVLWLIAVASLGNVLGSLLNWWLGRSLERFRHARWFPVSEKRLLQAQRGYARYGRWSLLLSWMPVIGDPLTLVAGIMRERLWVFLAIVSLAKTTRYAVLAWLTLCASGACAS</sequence>
<keyword evidence="4" id="KW-1185">Reference proteome</keyword>
<evidence type="ECO:0000313" key="4">
    <source>
        <dbReference type="Proteomes" id="UP000198512"/>
    </source>
</evidence>
<dbReference type="PANTHER" id="PTHR42709">
    <property type="entry name" value="ALKALINE PHOSPHATASE LIKE PROTEIN"/>
    <property type="match status" value="1"/>
</dbReference>
<dbReference type="InterPro" id="IPR032816">
    <property type="entry name" value="VTT_dom"/>
</dbReference>
<dbReference type="Pfam" id="PF09335">
    <property type="entry name" value="VTT_dom"/>
    <property type="match status" value="1"/>
</dbReference>
<keyword evidence="1" id="KW-0812">Transmembrane</keyword>
<gene>
    <name evidence="3" type="ORF">SAMN05216600_110101</name>
</gene>
<dbReference type="RefSeq" id="WP_069519630.1">
    <property type="nucleotide sequence ID" value="NZ_FOFP01000010.1"/>
</dbReference>
<proteinExistence type="predicted"/>
<feature type="transmembrane region" description="Helical" evidence="1">
    <location>
        <begin position="120"/>
        <end position="142"/>
    </location>
</feature>
<keyword evidence="1" id="KW-1133">Transmembrane helix</keyword>
<dbReference type="EMBL" id="FOFP01000010">
    <property type="protein sequence ID" value="SEQ82396.1"/>
    <property type="molecule type" value="Genomic_DNA"/>
</dbReference>
<evidence type="ECO:0000256" key="1">
    <source>
        <dbReference type="SAM" id="Phobius"/>
    </source>
</evidence>
<evidence type="ECO:0000313" key="3">
    <source>
        <dbReference type="EMBL" id="SEQ82396.1"/>
    </source>
</evidence>
<organism evidence="3 4">
    <name type="scientific">Pseudomonas cuatrocienegasensis</name>
    <dbReference type="NCBI Taxonomy" id="543360"/>
    <lineage>
        <taxon>Bacteria</taxon>
        <taxon>Pseudomonadati</taxon>
        <taxon>Pseudomonadota</taxon>
        <taxon>Gammaproteobacteria</taxon>
        <taxon>Pseudomonadales</taxon>
        <taxon>Pseudomonadaceae</taxon>
        <taxon>Pseudomonas</taxon>
    </lineage>
</organism>
<dbReference type="Proteomes" id="UP000198512">
    <property type="component" value="Unassembled WGS sequence"/>
</dbReference>
<feature type="transmembrane region" description="Helical" evidence="1">
    <location>
        <begin position="40"/>
        <end position="61"/>
    </location>
</feature>
<protein>
    <submittedName>
        <fullName evidence="3">Membrane protein YqaA, SNARE-associated domain</fullName>
    </submittedName>
</protein>
<name>A0ABY1BGP7_9PSED</name>
<feature type="domain" description="VTT" evidence="2">
    <location>
        <begin position="28"/>
        <end position="138"/>
    </location>
</feature>
<dbReference type="InterPro" id="IPR051311">
    <property type="entry name" value="DedA_domain"/>
</dbReference>
<keyword evidence="1" id="KW-0472">Membrane</keyword>
<comment type="caution">
    <text evidence="3">The sequence shown here is derived from an EMBL/GenBank/DDBJ whole genome shotgun (WGS) entry which is preliminary data.</text>
</comment>
<accession>A0ABY1BGP7</accession>
<evidence type="ECO:0000259" key="2">
    <source>
        <dbReference type="Pfam" id="PF09335"/>
    </source>
</evidence>
<dbReference type="PANTHER" id="PTHR42709:SF4">
    <property type="entry name" value="INNER MEMBRANE PROTEIN YQAA"/>
    <property type="match status" value="1"/>
</dbReference>